<evidence type="ECO:0000256" key="1">
    <source>
        <dbReference type="SAM" id="MobiDB-lite"/>
    </source>
</evidence>
<accession>A0ABT3SPT5</accession>
<evidence type="ECO:0000313" key="3">
    <source>
        <dbReference type="Proteomes" id="UP001300745"/>
    </source>
</evidence>
<dbReference type="EMBL" id="JAPJDO010000050">
    <property type="protein sequence ID" value="MCX2940900.1"/>
    <property type="molecule type" value="Genomic_DNA"/>
</dbReference>
<organism evidence="2 3">
    <name type="scientific">Mycobacterium pinniadriaticum</name>
    <dbReference type="NCBI Taxonomy" id="2994102"/>
    <lineage>
        <taxon>Bacteria</taxon>
        <taxon>Bacillati</taxon>
        <taxon>Actinomycetota</taxon>
        <taxon>Actinomycetes</taxon>
        <taxon>Mycobacteriales</taxon>
        <taxon>Mycobacteriaceae</taxon>
        <taxon>Mycobacterium</taxon>
    </lineage>
</organism>
<proteinExistence type="predicted"/>
<feature type="region of interest" description="Disordered" evidence="1">
    <location>
        <begin position="73"/>
        <end position="101"/>
    </location>
</feature>
<feature type="compositionally biased region" description="Basic and acidic residues" evidence="1">
    <location>
        <begin position="78"/>
        <end position="90"/>
    </location>
</feature>
<dbReference type="Proteomes" id="UP001300745">
    <property type="component" value="Unassembled WGS sequence"/>
</dbReference>
<name>A0ABT3SPT5_9MYCO</name>
<gene>
    <name evidence="2" type="ORF">ORI27_29850</name>
</gene>
<comment type="caution">
    <text evidence="2">The sequence shown here is derived from an EMBL/GenBank/DDBJ whole genome shotgun (WGS) entry which is preliminary data.</text>
</comment>
<reference evidence="2 3" key="1">
    <citation type="submission" date="2022-11" db="EMBL/GenBank/DDBJ databases">
        <title>Mycobacterium sp. nov.</title>
        <authorList>
            <person name="Papic B."/>
            <person name="Spicic S."/>
            <person name="Duvnjak S."/>
        </authorList>
    </citation>
    <scope>NUCLEOTIDE SEQUENCE [LARGE SCALE GENOMIC DNA]</scope>
    <source>
        <strain evidence="2 3">CVI_P4</strain>
    </source>
</reference>
<keyword evidence="3" id="KW-1185">Reference proteome</keyword>
<evidence type="ECO:0000313" key="2">
    <source>
        <dbReference type="EMBL" id="MCX2940900.1"/>
    </source>
</evidence>
<protein>
    <submittedName>
        <fullName evidence="2">Uncharacterized protein</fullName>
    </submittedName>
</protein>
<sequence length="141" mass="15143">MSWCRAQAEQIGPGAVAIVAELSTINAIHRLRAIQGIIRFRERYGDARLDPEQSAEFVDGQGNQILWGVLDGALGGGGHDEERVREHGQRDPPVPGGPPADLVFTPLSEEGAALVLACRIRGNAEASATRSASTPRTRRRP</sequence>